<dbReference type="EMBL" id="QLMI01000005">
    <property type="protein sequence ID" value="RAK21750.1"/>
    <property type="molecule type" value="Genomic_DNA"/>
</dbReference>
<evidence type="ECO:0000313" key="4">
    <source>
        <dbReference type="Proteomes" id="UP000249620"/>
    </source>
</evidence>
<keyword evidence="1" id="KW-1133">Transmembrane helix</keyword>
<keyword evidence="1" id="KW-0812">Transmembrane</keyword>
<accession>A0A327YLC1</accession>
<sequence>MNAVFGTILENLRAIEIVEISTIPVFTKDRTNTGDSKELTVSQFIERYLPADYKVKKGIIYSLDGASKNIDCVVLAPNHPALNTPIREVILAEGVYAAIEVKPDITVLTDKSEFNRGLSQIKSVKKLSRETDILDFNQFTNKAKKSDYYKKIPSIIFSHKSAEPKKTIEFIQKKVENGEYKIDELPDLIVSLDNGVIMYTPDFSSNSISKDLPNELKSVFGEYVFTHFETKSKEETLALFLVLFLGLTPPTMLISKFIITDYLRKIDIKFIKKFYPIFLDIKKATECLEKMNELVEQKKSS</sequence>
<evidence type="ECO:0000259" key="2">
    <source>
        <dbReference type="Pfam" id="PF20247"/>
    </source>
</evidence>
<dbReference type="RefSeq" id="WP_146603287.1">
    <property type="nucleotide sequence ID" value="NZ_QLMI01000005.1"/>
</dbReference>
<feature type="domain" description="DUF6602" evidence="2">
    <location>
        <begin position="27"/>
        <end position="127"/>
    </location>
</feature>
<dbReference type="Pfam" id="PF20247">
    <property type="entry name" value="DUF6602"/>
    <property type="match status" value="1"/>
</dbReference>
<dbReference type="AlphaFoldDB" id="A0A327YLC1"/>
<dbReference type="CDD" id="cd21173">
    <property type="entry name" value="NucC-like"/>
    <property type="match status" value="1"/>
</dbReference>
<evidence type="ECO:0000256" key="1">
    <source>
        <dbReference type="SAM" id="Phobius"/>
    </source>
</evidence>
<comment type="caution">
    <text evidence="3">The sequence shown here is derived from an EMBL/GenBank/DDBJ whole genome shotgun (WGS) entry which is preliminary data.</text>
</comment>
<protein>
    <recommendedName>
        <fullName evidence="2">DUF6602 domain-containing protein</fullName>
    </recommendedName>
</protein>
<dbReference type="Proteomes" id="UP000249620">
    <property type="component" value="Unassembled WGS sequence"/>
</dbReference>
<name>A0A327YLC1_9FLAO</name>
<gene>
    <name evidence="3" type="ORF">B0I03_105183</name>
</gene>
<keyword evidence="4" id="KW-1185">Reference proteome</keyword>
<proteinExistence type="predicted"/>
<dbReference type="InterPro" id="IPR046537">
    <property type="entry name" value="DUF6602"/>
</dbReference>
<evidence type="ECO:0000313" key="3">
    <source>
        <dbReference type="EMBL" id="RAK21750.1"/>
    </source>
</evidence>
<reference evidence="3 4" key="1">
    <citation type="submission" date="2018-06" db="EMBL/GenBank/DDBJ databases">
        <title>Genomic Encyclopedia of Type Strains, Phase III (KMG-III): the genomes of soil and plant-associated and newly described type strains.</title>
        <authorList>
            <person name="Whitman W."/>
        </authorList>
    </citation>
    <scope>NUCLEOTIDE SEQUENCE [LARGE SCALE GENOMIC DNA]</scope>
    <source>
        <strain evidence="3 4">CGMCC 1.12398</strain>
    </source>
</reference>
<keyword evidence="1" id="KW-0472">Membrane</keyword>
<organism evidence="3 4">
    <name type="scientific">Flavobacterium aquaticum</name>
    <dbReference type="NCBI Taxonomy" id="1236486"/>
    <lineage>
        <taxon>Bacteria</taxon>
        <taxon>Pseudomonadati</taxon>
        <taxon>Bacteroidota</taxon>
        <taxon>Flavobacteriia</taxon>
        <taxon>Flavobacteriales</taxon>
        <taxon>Flavobacteriaceae</taxon>
        <taxon>Flavobacterium</taxon>
    </lineage>
</organism>
<feature type="transmembrane region" description="Helical" evidence="1">
    <location>
        <begin position="237"/>
        <end position="259"/>
    </location>
</feature>
<dbReference type="OrthoDB" id="337432at2"/>